<dbReference type="PANTHER" id="PTHR11461:SF211">
    <property type="entry name" value="GH10112P-RELATED"/>
    <property type="match status" value="1"/>
</dbReference>
<dbReference type="CDD" id="cd00172">
    <property type="entry name" value="serpin"/>
    <property type="match status" value="1"/>
</dbReference>
<sequence length="510" mass="57442">MKDILWILCKTIVRICVAGILIYSAVSTFILPWISLYFPSEKMHETDTSQLEYSSSFNDLGSLIVDDLQIFSNDLMRAFYLSGVGLSHLLKEQQYRSFFLHSFLLLTDTDSIILSSPSTAADLEHFGYELFSNVSQQQNGTNIFLSPTSIALALSMCIAGARDETLNQALRVLHASSIEALTKTVEQIMHMISMTAHNKKVEFKLANRLYASKAYKIQDDYLKLVQNSFQSDVKLEDFENNRNEVVQTINAWVEEQTNRLIQNLLSTDAVPTNTRLIIVNCIYFKGIWKNRFPEILTKKADFYEANGHISKIDVMFQTGKYAYAENNDLHAQIAHLPYQSDNENIQFAFAVILPKQDISLDEVERKLALQPDLMQLVLSDHNTSMTELLLYLPKFKMKASLKLGDVLKQLGMENAFNSTANFTGITSQQDGEDGIFISEVIHKAFIDVNEQGTKAAAATAGVTSVLFSATALKPMPILFKADRPFLFFIRESRQNIVLFSGKLVSPPSAL</sequence>
<organism evidence="5 6">
    <name type="scientific">Rotaria socialis</name>
    <dbReference type="NCBI Taxonomy" id="392032"/>
    <lineage>
        <taxon>Eukaryota</taxon>
        <taxon>Metazoa</taxon>
        <taxon>Spiralia</taxon>
        <taxon>Gnathifera</taxon>
        <taxon>Rotifera</taxon>
        <taxon>Eurotatoria</taxon>
        <taxon>Bdelloidea</taxon>
        <taxon>Philodinida</taxon>
        <taxon>Philodinidae</taxon>
        <taxon>Rotaria</taxon>
    </lineage>
</organism>
<feature type="transmembrane region" description="Helical" evidence="3">
    <location>
        <begin position="12"/>
        <end position="34"/>
    </location>
</feature>
<accession>A0A821BGJ1</accession>
<dbReference type="SUPFAM" id="SSF56574">
    <property type="entry name" value="Serpins"/>
    <property type="match status" value="1"/>
</dbReference>
<dbReference type="InterPro" id="IPR042185">
    <property type="entry name" value="Serpin_sf_2"/>
</dbReference>
<dbReference type="InterPro" id="IPR042178">
    <property type="entry name" value="Serpin_sf_1"/>
</dbReference>
<dbReference type="Gene3D" id="2.30.39.10">
    <property type="entry name" value="Alpha-1-antitrypsin, domain 1"/>
    <property type="match status" value="1"/>
</dbReference>
<keyword evidence="3" id="KW-0812">Transmembrane</keyword>
<dbReference type="Gene3D" id="3.30.497.10">
    <property type="entry name" value="Antithrombin, subunit I, domain 2"/>
    <property type="match status" value="1"/>
</dbReference>
<dbReference type="InterPro" id="IPR023795">
    <property type="entry name" value="Serpin_CS"/>
</dbReference>
<dbReference type="AlphaFoldDB" id="A0A821BGJ1"/>
<dbReference type="Pfam" id="PF00079">
    <property type="entry name" value="Serpin"/>
    <property type="match status" value="1"/>
</dbReference>
<evidence type="ECO:0000256" key="1">
    <source>
        <dbReference type="ARBA" id="ARBA00009500"/>
    </source>
</evidence>
<proteinExistence type="inferred from homology"/>
<dbReference type="PROSITE" id="PS00284">
    <property type="entry name" value="SERPIN"/>
    <property type="match status" value="1"/>
</dbReference>
<comment type="caution">
    <text evidence="5">The sequence shown here is derived from an EMBL/GenBank/DDBJ whole genome shotgun (WGS) entry which is preliminary data.</text>
</comment>
<evidence type="ECO:0000313" key="5">
    <source>
        <dbReference type="EMBL" id="CAF4595202.1"/>
    </source>
</evidence>
<protein>
    <recommendedName>
        <fullName evidence="4">Serpin domain-containing protein</fullName>
    </recommendedName>
</protein>
<evidence type="ECO:0000256" key="2">
    <source>
        <dbReference type="RuleBase" id="RU000411"/>
    </source>
</evidence>
<keyword evidence="3" id="KW-0472">Membrane</keyword>
<evidence type="ECO:0000313" key="6">
    <source>
        <dbReference type="Proteomes" id="UP000663862"/>
    </source>
</evidence>
<dbReference type="InterPro" id="IPR023796">
    <property type="entry name" value="Serpin_dom"/>
</dbReference>
<dbReference type="EMBL" id="CAJOBQ010003133">
    <property type="protein sequence ID" value="CAF4595202.1"/>
    <property type="molecule type" value="Genomic_DNA"/>
</dbReference>
<reference evidence="5" key="1">
    <citation type="submission" date="2021-02" db="EMBL/GenBank/DDBJ databases">
        <authorList>
            <person name="Nowell W R."/>
        </authorList>
    </citation>
    <scope>NUCLEOTIDE SEQUENCE</scope>
</reference>
<keyword evidence="3" id="KW-1133">Transmembrane helix</keyword>
<feature type="domain" description="Serpin" evidence="4">
    <location>
        <begin position="128"/>
        <end position="506"/>
    </location>
</feature>
<dbReference type="SMART" id="SM00093">
    <property type="entry name" value="SERPIN"/>
    <property type="match status" value="1"/>
</dbReference>
<gene>
    <name evidence="5" type="ORF">TSG867_LOCUS27468</name>
</gene>
<evidence type="ECO:0000256" key="3">
    <source>
        <dbReference type="SAM" id="Phobius"/>
    </source>
</evidence>
<comment type="similarity">
    <text evidence="1 2">Belongs to the serpin family.</text>
</comment>
<name>A0A821BGJ1_9BILA</name>
<evidence type="ECO:0000259" key="4">
    <source>
        <dbReference type="SMART" id="SM00093"/>
    </source>
</evidence>
<dbReference type="InterPro" id="IPR000215">
    <property type="entry name" value="Serpin_fam"/>
</dbReference>
<dbReference type="GO" id="GO:0004867">
    <property type="term" value="F:serine-type endopeptidase inhibitor activity"/>
    <property type="evidence" value="ECO:0007669"/>
    <property type="project" value="InterPro"/>
</dbReference>
<dbReference type="GO" id="GO:0005615">
    <property type="term" value="C:extracellular space"/>
    <property type="evidence" value="ECO:0007669"/>
    <property type="project" value="InterPro"/>
</dbReference>
<dbReference type="Proteomes" id="UP000663862">
    <property type="component" value="Unassembled WGS sequence"/>
</dbReference>
<dbReference type="InterPro" id="IPR036186">
    <property type="entry name" value="Serpin_sf"/>
</dbReference>
<dbReference type="PANTHER" id="PTHR11461">
    <property type="entry name" value="SERINE PROTEASE INHIBITOR, SERPIN"/>
    <property type="match status" value="1"/>
</dbReference>